<dbReference type="SUPFAM" id="SSF81901">
    <property type="entry name" value="HCP-like"/>
    <property type="match status" value="1"/>
</dbReference>
<dbReference type="KEGG" id="mfa:Mfla_1719"/>
<dbReference type="Gene3D" id="1.25.40.10">
    <property type="entry name" value="Tetratricopeptide repeat domain"/>
    <property type="match status" value="1"/>
</dbReference>
<dbReference type="eggNOG" id="COG0790">
    <property type="taxonomic scope" value="Bacteria"/>
</dbReference>
<name>Q1H0K0_METFK</name>
<accession>Q1H0K0</accession>
<dbReference type="SMART" id="SM00671">
    <property type="entry name" value="SEL1"/>
    <property type="match status" value="1"/>
</dbReference>
<dbReference type="InterPro" id="IPR006597">
    <property type="entry name" value="Sel1-like"/>
</dbReference>
<proteinExistence type="predicted"/>
<evidence type="ECO:0000313" key="1">
    <source>
        <dbReference type="EMBL" id="ABE49987.1"/>
    </source>
</evidence>
<evidence type="ECO:0000313" key="2">
    <source>
        <dbReference type="Proteomes" id="UP000002440"/>
    </source>
</evidence>
<organism evidence="1 2">
    <name type="scientific">Methylobacillus flagellatus (strain ATCC 51484 / DSM 6875 / VKM B-1610 / KT)</name>
    <dbReference type="NCBI Taxonomy" id="265072"/>
    <lineage>
        <taxon>Bacteria</taxon>
        <taxon>Pseudomonadati</taxon>
        <taxon>Pseudomonadota</taxon>
        <taxon>Betaproteobacteria</taxon>
        <taxon>Nitrosomonadales</taxon>
        <taxon>Methylophilaceae</taxon>
        <taxon>Methylobacillus</taxon>
    </lineage>
</organism>
<sequence length="60" mass="6563">MTWMRHAAEHGDVDAQLAVGRFYLMGLEEMGSDPAEAESWLSQAAGKGNQEAQTLLEQAQ</sequence>
<dbReference type="STRING" id="265072.Mfla_1719"/>
<dbReference type="AlphaFoldDB" id="Q1H0K0"/>
<protein>
    <submittedName>
        <fullName evidence="1">Sel1</fullName>
    </submittedName>
</protein>
<dbReference type="HOGENOM" id="CLU_2936297_0_0_4"/>
<keyword evidence="2" id="KW-1185">Reference proteome</keyword>
<dbReference type="InterPro" id="IPR011990">
    <property type="entry name" value="TPR-like_helical_dom_sf"/>
</dbReference>
<gene>
    <name evidence="1" type="ordered locus">Mfla_1719</name>
</gene>
<dbReference type="EMBL" id="CP000284">
    <property type="protein sequence ID" value="ABE49987.1"/>
    <property type="molecule type" value="Genomic_DNA"/>
</dbReference>
<dbReference type="Proteomes" id="UP000002440">
    <property type="component" value="Chromosome"/>
</dbReference>
<reference evidence="1 2" key="1">
    <citation type="submission" date="2006-03" db="EMBL/GenBank/DDBJ databases">
        <title>Complete sequence of Methylobacillus flagellatus KT.</title>
        <authorList>
            <consortium name="US DOE Joint Genome Institute"/>
            <person name="Copeland A."/>
            <person name="Lucas S."/>
            <person name="Lapidus A."/>
            <person name="Barry K."/>
            <person name="Detter J.C."/>
            <person name="Glavina del Rio T."/>
            <person name="Hammon N."/>
            <person name="Israni S."/>
            <person name="Dalin E."/>
            <person name="Tice H."/>
            <person name="Pitluck S."/>
            <person name="Brettin T."/>
            <person name="Bruce D."/>
            <person name="Han C."/>
            <person name="Tapia R."/>
            <person name="Saunders E."/>
            <person name="Gilna P."/>
            <person name="Schmutz J."/>
            <person name="Larimer F."/>
            <person name="Land M."/>
            <person name="Kyrpides N."/>
            <person name="Anderson I."/>
            <person name="Richardson P."/>
        </authorList>
    </citation>
    <scope>NUCLEOTIDE SEQUENCE [LARGE SCALE GENOMIC DNA]</scope>
    <source>
        <strain evidence="2">KT / ATCC 51484 / DSM 6875</strain>
    </source>
</reference>